<name>A0ACC5WAN9_PANGG</name>
<sequence>MHIENIHMHADAKYDCFTSYLKVDKQTVLHDRYINHVVCVCVCVCECVCERERERDYDKMRVDNPAGLICSFRVPGALVAKVPALLPTWPGFEREPTQPLGEHSQCQSQAWIKWES</sequence>
<evidence type="ECO:0000313" key="1">
    <source>
        <dbReference type="EMBL" id="MCI4376132.1"/>
    </source>
</evidence>
<gene>
    <name evidence="1" type="ORF">PGIGA_G00184740</name>
</gene>
<dbReference type="EMBL" id="CM040456">
    <property type="protein sequence ID" value="MCI4376132.1"/>
    <property type="molecule type" value="Genomic_DNA"/>
</dbReference>
<reference evidence="1 2" key="1">
    <citation type="journal article" date="2022" name="bioRxiv">
        <title>An ancient truncated duplication of the anti-Mullerian hormone receptor type 2 gene is a potential conserved master sex determinant in the Pangasiidae catfish family.</title>
        <authorList>
            <person name="Wen M."/>
            <person name="Pan Q."/>
            <person name="Jouanno E."/>
            <person name="Montfort J."/>
            <person name="Zahm M."/>
            <person name="Cabau C."/>
            <person name="Klopp C."/>
            <person name="Iampietro C."/>
            <person name="Roques C."/>
            <person name="Bouchez O."/>
            <person name="Castinel A."/>
            <person name="Donnadieu C."/>
            <person name="Parrinello H."/>
            <person name="Poncet C."/>
            <person name="Belmonte E."/>
            <person name="Gautier V."/>
            <person name="Avarre J.-C."/>
            <person name="Dugue R."/>
            <person name="Gustiano R."/>
            <person name="Ha T.T.T."/>
            <person name="Campet M."/>
            <person name="Sriphairoj K."/>
            <person name="Ribolli J."/>
            <person name="de Almeida F.L."/>
            <person name="Desvignes T."/>
            <person name="Postlethwait J.H."/>
            <person name="Bucao C.F."/>
            <person name="Robinson-Rechavi M."/>
            <person name="Bobe J."/>
            <person name="Herpin A."/>
            <person name="Guiguen Y."/>
        </authorList>
    </citation>
    <scope>NUCLEOTIDE SEQUENCE [LARGE SCALE GENOMIC DNA]</scope>
    <source>
        <strain evidence="1">YG-Dec2019</strain>
    </source>
</reference>
<proteinExistence type="predicted"/>
<dbReference type="Proteomes" id="UP000829447">
    <property type="component" value="Linkage Group LG3"/>
</dbReference>
<keyword evidence="2" id="KW-1185">Reference proteome</keyword>
<evidence type="ECO:0000313" key="2">
    <source>
        <dbReference type="Proteomes" id="UP000829447"/>
    </source>
</evidence>
<accession>A0ACC5WAN9</accession>
<organism evidence="1 2">
    <name type="scientific">Pangasianodon gigas</name>
    <name type="common">Mekong giant catfish</name>
    <name type="synonym">Pangasius gigas</name>
    <dbReference type="NCBI Taxonomy" id="30993"/>
    <lineage>
        <taxon>Eukaryota</taxon>
        <taxon>Metazoa</taxon>
        <taxon>Chordata</taxon>
        <taxon>Craniata</taxon>
        <taxon>Vertebrata</taxon>
        <taxon>Euteleostomi</taxon>
        <taxon>Actinopterygii</taxon>
        <taxon>Neopterygii</taxon>
        <taxon>Teleostei</taxon>
        <taxon>Ostariophysi</taxon>
        <taxon>Siluriformes</taxon>
        <taxon>Pangasiidae</taxon>
        <taxon>Pangasianodon</taxon>
    </lineage>
</organism>
<comment type="caution">
    <text evidence="1">The sequence shown here is derived from an EMBL/GenBank/DDBJ whole genome shotgun (WGS) entry which is preliminary data.</text>
</comment>
<protein>
    <submittedName>
        <fullName evidence="1">Uncharacterized protein</fullName>
    </submittedName>
</protein>